<gene>
    <name evidence="1" type="ORF">B0T10DRAFT_33649</name>
</gene>
<protein>
    <submittedName>
        <fullName evidence="1">Uncharacterized protein</fullName>
    </submittedName>
</protein>
<organism evidence="1 2">
    <name type="scientific">Thelonectria olida</name>
    <dbReference type="NCBI Taxonomy" id="1576542"/>
    <lineage>
        <taxon>Eukaryota</taxon>
        <taxon>Fungi</taxon>
        <taxon>Dikarya</taxon>
        <taxon>Ascomycota</taxon>
        <taxon>Pezizomycotina</taxon>
        <taxon>Sordariomycetes</taxon>
        <taxon>Hypocreomycetidae</taxon>
        <taxon>Hypocreales</taxon>
        <taxon>Nectriaceae</taxon>
        <taxon>Thelonectria</taxon>
    </lineage>
</organism>
<evidence type="ECO:0000313" key="2">
    <source>
        <dbReference type="Proteomes" id="UP000777438"/>
    </source>
</evidence>
<dbReference type="PROSITE" id="PS51257">
    <property type="entry name" value="PROKAR_LIPOPROTEIN"/>
    <property type="match status" value="1"/>
</dbReference>
<proteinExistence type="predicted"/>
<dbReference type="EMBL" id="JAGPYM010000001">
    <property type="protein sequence ID" value="KAH6900656.1"/>
    <property type="molecule type" value="Genomic_DNA"/>
</dbReference>
<sequence length="149" mass="16582">MQADRASYRRYRLGTLVSHQQQHTGPSLLTACLVGCLDVNKPTHTLTHSSIMMSLSSSENRLHHHKPGGFVKWAIVAIDTKKGIPPSIKRGVTFKTNSYLFHTKFNNGSAESPGKTPRRVMRNPVCALDGCTKRNTSLRHLLLRIPSLP</sequence>
<name>A0A9P8WJK6_9HYPO</name>
<comment type="caution">
    <text evidence="1">The sequence shown here is derived from an EMBL/GenBank/DDBJ whole genome shotgun (WGS) entry which is preliminary data.</text>
</comment>
<dbReference type="Proteomes" id="UP000777438">
    <property type="component" value="Unassembled WGS sequence"/>
</dbReference>
<reference evidence="1 2" key="1">
    <citation type="journal article" date="2021" name="Nat. Commun.">
        <title>Genetic determinants of endophytism in the Arabidopsis root mycobiome.</title>
        <authorList>
            <person name="Mesny F."/>
            <person name="Miyauchi S."/>
            <person name="Thiergart T."/>
            <person name="Pickel B."/>
            <person name="Atanasova L."/>
            <person name="Karlsson M."/>
            <person name="Huettel B."/>
            <person name="Barry K.W."/>
            <person name="Haridas S."/>
            <person name="Chen C."/>
            <person name="Bauer D."/>
            <person name="Andreopoulos W."/>
            <person name="Pangilinan J."/>
            <person name="LaButti K."/>
            <person name="Riley R."/>
            <person name="Lipzen A."/>
            <person name="Clum A."/>
            <person name="Drula E."/>
            <person name="Henrissat B."/>
            <person name="Kohler A."/>
            <person name="Grigoriev I.V."/>
            <person name="Martin F.M."/>
            <person name="Hacquard S."/>
        </authorList>
    </citation>
    <scope>NUCLEOTIDE SEQUENCE [LARGE SCALE GENOMIC DNA]</scope>
    <source>
        <strain evidence="1 2">MPI-CAGE-CH-0241</strain>
    </source>
</reference>
<accession>A0A9P8WJK6</accession>
<evidence type="ECO:0000313" key="1">
    <source>
        <dbReference type="EMBL" id="KAH6900656.1"/>
    </source>
</evidence>
<dbReference type="AlphaFoldDB" id="A0A9P8WJK6"/>
<keyword evidence="2" id="KW-1185">Reference proteome</keyword>